<accession>S8BZU9</accession>
<dbReference type="HOGENOM" id="CLU_388838_0_0_1"/>
<feature type="chain" id="PRO_5004548814" description="DUF7029 domain-containing protein" evidence="1">
    <location>
        <begin position="23"/>
        <end position="710"/>
    </location>
</feature>
<gene>
    <name evidence="3" type="ORF">H072_1016</name>
</gene>
<dbReference type="Pfam" id="PF22974">
    <property type="entry name" value="DUF7029"/>
    <property type="match status" value="1"/>
</dbReference>
<protein>
    <recommendedName>
        <fullName evidence="2">DUF7029 domain-containing protein</fullName>
    </recommendedName>
</protein>
<reference evidence="3 4" key="1">
    <citation type="journal article" date="2013" name="PLoS Genet.">
        <title>Genomic mechanisms accounting for the adaptation to parasitism in nematode-trapping fungi.</title>
        <authorList>
            <person name="Meerupati T."/>
            <person name="Andersson K.M."/>
            <person name="Friman E."/>
            <person name="Kumar D."/>
            <person name="Tunlid A."/>
            <person name="Ahren D."/>
        </authorList>
    </citation>
    <scope>NUCLEOTIDE SEQUENCE [LARGE SCALE GENOMIC DNA]</scope>
    <source>
        <strain evidence="3 4">CBS 200.50</strain>
    </source>
</reference>
<proteinExistence type="predicted"/>
<dbReference type="OrthoDB" id="160645at2759"/>
<evidence type="ECO:0000259" key="2">
    <source>
        <dbReference type="Pfam" id="PF22974"/>
    </source>
</evidence>
<evidence type="ECO:0000313" key="4">
    <source>
        <dbReference type="Proteomes" id="UP000015100"/>
    </source>
</evidence>
<dbReference type="InterPro" id="IPR054293">
    <property type="entry name" value="DUF7029"/>
</dbReference>
<evidence type="ECO:0000256" key="1">
    <source>
        <dbReference type="SAM" id="SignalP"/>
    </source>
</evidence>
<keyword evidence="4" id="KW-1185">Reference proteome</keyword>
<keyword evidence="1" id="KW-0732">Signal</keyword>
<organism evidence="3 4">
    <name type="scientific">Dactylellina haptotyla (strain CBS 200.50)</name>
    <name type="common">Nematode-trapping fungus</name>
    <name type="synonym">Monacrosporium haptotylum</name>
    <dbReference type="NCBI Taxonomy" id="1284197"/>
    <lineage>
        <taxon>Eukaryota</taxon>
        <taxon>Fungi</taxon>
        <taxon>Dikarya</taxon>
        <taxon>Ascomycota</taxon>
        <taxon>Pezizomycotina</taxon>
        <taxon>Orbiliomycetes</taxon>
        <taxon>Orbiliales</taxon>
        <taxon>Orbiliaceae</taxon>
        <taxon>Dactylellina</taxon>
    </lineage>
</organism>
<reference evidence="4" key="2">
    <citation type="submission" date="2013-04" db="EMBL/GenBank/DDBJ databases">
        <title>Genomic mechanisms accounting for the adaptation to parasitism in nematode-trapping fungi.</title>
        <authorList>
            <person name="Ahren D.G."/>
        </authorList>
    </citation>
    <scope>NUCLEOTIDE SEQUENCE [LARGE SCALE GENOMIC DNA]</scope>
    <source>
        <strain evidence="4">CBS 200.50</strain>
    </source>
</reference>
<evidence type="ECO:0000313" key="3">
    <source>
        <dbReference type="EMBL" id="EPS44988.1"/>
    </source>
</evidence>
<dbReference type="EMBL" id="AQGS01000024">
    <property type="protein sequence ID" value="EPS44988.1"/>
    <property type="molecule type" value="Genomic_DNA"/>
</dbReference>
<dbReference type="AlphaFoldDB" id="S8BZU9"/>
<dbReference type="Proteomes" id="UP000015100">
    <property type="component" value="Unassembled WGS sequence"/>
</dbReference>
<feature type="signal peptide" evidence="1">
    <location>
        <begin position="1"/>
        <end position="22"/>
    </location>
</feature>
<feature type="domain" description="DUF7029" evidence="2">
    <location>
        <begin position="88"/>
        <end position="188"/>
    </location>
</feature>
<name>S8BZU9_DACHA</name>
<dbReference type="OMA" id="NHKMSIG"/>
<dbReference type="STRING" id="1284197.S8BZU9"/>
<sequence length="710" mass="77760">MRSPNYPLIALSLGLTGSQVLAFIGETPSHALKDPVNVPPIRVEEFYPHLRKRDEDWSRFHLQDEVKLLWAHGNQNERVIFDMDIQKPDQKHPLLALEELDTFTESIECHEPKITLKFRSEEAIHRAEQAWSWINRAHTDYFYMIANHDGCGPDAMRHPYKVVSVKHNNNTLTTEFTTQNADWEEVTPNHKMSIGTSNYARPASRYDASAQVALARRAAIENSNELQLYTRDAYSSGWDNLIDSFKNFPLNFWKGFSKTKEIPKELVDAGVTFVDGLVKIPGEVGHAASYNINLASGFVISVAEDVFEDIKSDVVGGGKFAVKVVEKLAEIEETLAKFLMSQPLTFDFASTPENKTMKLYPPITIGPVEFSSECQDCSTKGSLTLRATWVMNGGSLLDPVFHVETKRITGSLPIKHKVSIDIKSTDEEDLVVLVPVPGITPFTIGAVSIGPMVLVGGGIEGKLKVAGAFTTKVDYKIPNGKMDLHPNAPGKSQFTGYEKGLDFNSSLDIEELNIQAEASYFVMARLGVGLEWGKGTTVGAWADFKAGMKGTLKIGALDKEDCPAEFFGITGVAGDTANKVNGTPKKEGKTTGGKVGLSPFYEISVAAGVSVGNAKVSFKVAEDEMEVAGLCFTLPWDSTNLIKQAIMPPPLALLQSLRAKGKIVKNKAEKYTEPKRTKGQMKPGMLTFKGKAPQIFKPGGGSRVAQAVIA</sequence>
<comment type="caution">
    <text evidence="3">The sequence shown here is derived from an EMBL/GenBank/DDBJ whole genome shotgun (WGS) entry which is preliminary data.</text>
</comment>